<dbReference type="PANTHER" id="PTHR42865">
    <property type="entry name" value="PROTON/GLUTAMATE-ASPARTATE SYMPORTER"/>
    <property type="match status" value="1"/>
</dbReference>
<feature type="transmembrane region" description="Helical" evidence="9">
    <location>
        <begin position="240"/>
        <end position="264"/>
    </location>
</feature>
<feature type="transmembrane region" description="Helical" evidence="9">
    <location>
        <begin position="91"/>
        <end position="113"/>
    </location>
</feature>
<comment type="function">
    <text evidence="9">Responsible for the transport of dicarboxylates such as succinate, fumarate, and malate across the membrane.</text>
</comment>
<protein>
    <recommendedName>
        <fullName evidence="9">C4-dicarboxylate transport protein</fullName>
    </recommendedName>
</protein>
<comment type="subcellular location">
    <subcellularLocation>
        <location evidence="1 9">Cell membrane</location>
        <topology evidence="1 9">Multi-pass membrane protein</topology>
    </subcellularLocation>
</comment>
<evidence type="ECO:0000256" key="6">
    <source>
        <dbReference type="ARBA" id="ARBA00022847"/>
    </source>
</evidence>
<dbReference type="NCBIfam" id="NF002461">
    <property type="entry name" value="PRK01663.1"/>
    <property type="match status" value="1"/>
</dbReference>
<feature type="transmembrane region" description="Helical" evidence="9">
    <location>
        <begin position="326"/>
        <end position="352"/>
    </location>
</feature>
<feature type="transmembrane region" description="Helical" evidence="9">
    <location>
        <begin position="364"/>
        <end position="389"/>
    </location>
</feature>
<keyword evidence="8 9" id="KW-0472">Membrane</keyword>
<evidence type="ECO:0000256" key="7">
    <source>
        <dbReference type="ARBA" id="ARBA00022989"/>
    </source>
</evidence>
<dbReference type="Pfam" id="PF00375">
    <property type="entry name" value="SDF"/>
    <property type="match status" value="1"/>
</dbReference>
<evidence type="ECO:0000256" key="3">
    <source>
        <dbReference type="ARBA" id="ARBA00022448"/>
    </source>
</evidence>
<dbReference type="Gene3D" id="1.10.3860.10">
    <property type="entry name" value="Sodium:dicarboxylate symporter"/>
    <property type="match status" value="1"/>
</dbReference>
<evidence type="ECO:0000313" key="10">
    <source>
        <dbReference type="EMBL" id="KZE18805.1"/>
    </source>
</evidence>
<dbReference type="InterPro" id="IPR036458">
    <property type="entry name" value="Na:dicarbo_symporter_sf"/>
</dbReference>
<evidence type="ECO:0000256" key="5">
    <source>
        <dbReference type="ARBA" id="ARBA00022692"/>
    </source>
</evidence>
<feature type="transmembrane region" description="Helical" evidence="9">
    <location>
        <begin position="23"/>
        <end position="41"/>
    </location>
</feature>
<dbReference type="PANTHER" id="PTHR42865:SF1">
    <property type="entry name" value="AEROBIC C4-DICARBOXYLATE TRANSPORT PROTEIN"/>
    <property type="match status" value="1"/>
</dbReference>
<reference evidence="11" key="1">
    <citation type="submission" date="2016-01" db="EMBL/GenBank/DDBJ databases">
        <title>Draft genome of Chromobacterium sp. F49.</title>
        <authorList>
            <person name="Hong K.W."/>
        </authorList>
    </citation>
    <scope>NUCLEOTIDE SEQUENCE [LARGE SCALE GENOMIC DNA]</scope>
    <source>
        <strain evidence="11">CN3</strain>
    </source>
</reference>
<dbReference type="Proteomes" id="UP000076609">
    <property type="component" value="Unassembled WGS sequence"/>
</dbReference>
<dbReference type="InterPro" id="IPR001991">
    <property type="entry name" value="Na-dicarboxylate_symporter"/>
</dbReference>
<dbReference type="RefSeq" id="WP_066687538.1">
    <property type="nucleotide sequence ID" value="NZ_CP117025.1"/>
</dbReference>
<proteinExistence type="inferred from homology"/>
<accession>A0ABR5YH99</accession>
<dbReference type="InterPro" id="IPR023954">
    <property type="entry name" value="C4_dicarb_transport"/>
</dbReference>
<sequence length="446" mass="46742">MILATDTAHPPVPPAAKPWYKHLYVQVLIAIVAGVLLGHFYPSTGEALKPIGDAFIKLVKMIIAPVIFLTIVTGIAGMRDLASVGRVAGKAFAYFLTFSTLALIIGMIVGNVVQPGAGLNIDPSTLDTSKITEYAEKAHDSTITGFLMGVIPDTFISALTEGNILQTLFVAILFGIGLAMIGDKGERVLDALNDISIAFFKVVAIVMKAAPIGAFGAMAFTIGKYGIGTLSSLAALVGTFYLTAFLFVTVVLGAVAHFCGFSIFKLISYLKAELLLVLGTSSSESALPSLIEKMERAGIPKSIVGLVVPTGYSFNLDGTNIYMTMAALFIAQACNVELTLSQQILLLAVAMLSSKGAAGVTGAGFITLAATLSIVPTVPVAGMALILGVDRFMSECRSLTNFIGNAVATVVVAKWEGKLDKHQFDEALAGRSVRVDQMPEGAVPAE</sequence>
<keyword evidence="5 9" id="KW-0812">Transmembrane</keyword>
<keyword evidence="6 9" id="KW-0769">Symport</keyword>
<evidence type="ECO:0000256" key="1">
    <source>
        <dbReference type="ARBA" id="ARBA00004651"/>
    </source>
</evidence>
<feature type="transmembrane region" description="Helical" evidence="9">
    <location>
        <begin position="61"/>
        <end position="79"/>
    </location>
</feature>
<evidence type="ECO:0000256" key="2">
    <source>
        <dbReference type="ARBA" id="ARBA00006148"/>
    </source>
</evidence>
<dbReference type="NCBIfam" id="NF009587">
    <property type="entry name" value="PRK13027.1"/>
    <property type="match status" value="1"/>
</dbReference>
<name>A0ABR5YH99_9SPHN</name>
<dbReference type="SUPFAM" id="SSF118215">
    <property type="entry name" value="Proton glutamate symport protein"/>
    <property type="match status" value="1"/>
</dbReference>
<feature type="transmembrane region" description="Helical" evidence="9">
    <location>
        <begin position="195"/>
        <end position="220"/>
    </location>
</feature>
<dbReference type="HAMAP" id="MF_01300">
    <property type="entry name" value="C4_dicarb_transport"/>
    <property type="match status" value="1"/>
</dbReference>
<dbReference type="PRINTS" id="PR00173">
    <property type="entry name" value="EDTRNSPORT"/>
</dbReference>
<keyword evidence="3 9" id="KW-0813">Transport</keyword>
<evidence type="ECO:0000256" key="8">
    <source>
        <dbReference type="ARBA" id="ARBA00023136"/>
    </source>
</evidence>
<evidence type="ECO:0000256" key="4">
    <source>
        <dbReference type="ARBA" id="ARBA00022475"/>
    </source>
</evidence>
<evidence type="ECO:0000313" key="11">
    <source>
        <dbReference type="Proteomes" id="UP000076609"/>
    </source>
</evidence>
<dbReference type="PROSITE" id="PS00713">
    <property type="entry name" value="NA_DICARBOXYL_SYMP_1"/>
    <property type="match status" value="1"/>
</dbReference>
<organism evidence="10 11">
    <name type="scientific">Sphingomonas hankookensis</name>
    <dbReference type="NCBI Taxonomy" id="563996"/>
    <lineage>
        <taxon>Bacteria</taxon>
        <taxon>Pseudomonadati</taxon>
        <taxon>Pseudomonadota</taxon>
        <taxon>Alphaproteobacteria</taxon>
        <taxon>Sphingomonadales</taxon>
        <taxon>Sphingomonadaceae</taxon>
        <taxon>Sphingomonas</taxon>
    </lineage>
</organism>
<keyword evidence="11" id="KW-1185">Reference proteome</keyword>
<dbReference type="PROSITE" id="PS00714">
    <property type="entry name" value="NA_DICARBOXYL_SYMP_2"/>
    <property type="match status" value="1"/>
</dbReference>
<feature type="transmembrane region" description="Helical" evidence="9">
    <location>
        <begin position="164"/>
        <end position="183"/>
    </location>
</feature>
<dbReference type="InterPro" id="IPR018107">
    <property type="entry name" value="Na-dicarboxylate_symporter_CS"/>
</dbReference>
<keyword evidence="4 9" id="KW-1003">Cell membrane</keyword>
<evidence type="ECO:0000256" key="9">
    <source>
        <dbReference type="HAMAP-Rule" id="MF_01300"/>
    </source>
</evidence>
<keyword evidence="7 9" id="KW-1133">Transmembrane helix</keyword>
<comment type="caution">
    <text evidence="10">The sequence shown here is derived from an EMBL/GenBank/DDBJ whole genome shotgun (WGS) entry which is preliminary data.</text>
</comment>
<dbReference type="EMBL" id="LQQO01000001">
    <property type="protein sequence ID" value="KZE18805.1"/>
    <property type="molecule type" value="Genomic_DNA"/>
</dbReference>
<gene>
    <name evidence="9" type="primary">dctA</name>
    <name evidence="10" type="ORF">AVT10_01835</name>
</gene>
<comment type="similarity">
    <text evidence="2 9">Belongs to the dicarboxylate/amino acid:cation symporter (DAACS) (TC 2.A.23) family.</text>
</comment>